<comment type="caution">
    <text evidence="1">The sequence shown here is derived from an EMBL/GenBank/DDBJ whole genome shotgun (WGS) entry which is preliminary data.</text>
</comment>
<keyword evidence="2" id="KW-1185">Reference proteome</keyword>
<evidence type="ECO:0000313" key="1">
    <source>
        <dbReference type="EMBL" id="NKY51689.1"/>
    </source>
</evidence>
<dbReference type="Proteomes" id="UP000565711">
    <property type="component" value="Unassembled WGS sequence"/>
</dbReference>
<name>A0A846Y4S2_9NOCA</name>
<evidence type="ECO:0000313" key="2">
    <source>
        <dbReference type="Proteomes" id="UP000565711"/>
    </source>
</evidence>
<protein>
    <recommendedName>
        <fullName evidence="3">Excreted virulence factor EspC (Type VII ESX diderm)</fullName>
    </recommendedName>
</protein>
<dbReference type="RefSeq" id="WP_067871347.1">
    <property type="nucleotide sequence ID" value="NZ_JAAXOP010000008.1"/>
</dbReference>
<proteinExistence type="predicted"/>
<evidence type="ECO:0008006" key="3">
    <source>
        <dbReference type="Google" id="ProtNLM"/>
    </source>
</evidence>
<organism evidence="1 2">
    <name type="scientific">Nocardia vermiculata</name>
    <dbReference type="NCBI Taxonomy" id="257274"/>
    <lineage>
        <taxon>Bacteria</taxon>
        <taxon>Bacillati</taxon>
        <taxon>Actinomycetota</taxon>
        <taxon>Actinomycetes</taxon>
        <taxon>Mycobacteriales</taxon>
        <taxon>Nocardiaceae</taxon>
        <taxon>Nocardia</taxon>
    </lineage>
</organism>
<reference evidence="1 2" key="1">
    <citation type="submission" date="2020-04" db="EMBL/GenBank/DDBJ databases">
        <title>MicrobeNet Type strains.</title>
        <authorList>
            <person name="Nicholson A.C."/>
        </authorList>
    </citation>
    <scope>NUCLEOTIDE SEQUENCE [LARGE SCALE GENOMIC DNA]</scope>
    <source>
        <strain evidence="1 2">JCM 12354</strain>
    </source>
</reference>
<sequence>MGNPLGETFKIDGADAAVLARNVKSHAGEVKTVPLGGAGLALTNAFPGFQVGQAYASVSPVVRSAVDDIAGIFDALAANTVTVSAIFLQVDEDRAREYDRVDSGR</sequence>
<dbReference type="AlphaFoldDB" id="A0A846Y4S2"/>
<accession>A0A846Y4S2</accession>
<dbReference type="EMBL" id="JAAXOP010000008">
    <property type="protein sequence ID" value="NKY51689.1"/>
    <property type="molecule type" value="Genomic_DNA"/>
</dbReference>
<gene>
    <name evidence="1" type="ORF">HGA08_15830</name>
</gene>